<feature type="non-terminal residue" evidence="2">
    <location>
        <position position="1"/>
    </location>
</feature>
<comment type="caution">
    <text evidence="2">The sequence shown here is derived from an EMBL/GenBank/DDBJ whole genome shotgun (WGS) entry which is preliminary data.</text>
</comment>
<protein>
    <submittedName>
        <fullName evidence="2">Prolyl oligopeptidase family serine peptidase</fullName>
    </submittedName>
</protein>
<accession>A0A937IGQ1</accession>
<name>A0A937IGQ1_9GAMM</name>
<dbReference type="AlphaFoldDB" id="A0A937IGQ1"/>
<evidence type="ECO:0000259" key="1">
    <source>
        <dbReference type="Pfam" id="PF00326"/>
    </source>
</evidence>
<gene>
    <name evidence="2" type="ORF">ISQ61_03500</name>
</gene>
<feature type="domain" description="Peptidase S9 prolyl oligopeptidase catalytic" evidence="1">
    <location>
        <begin position="2"/>
        <end position="34"/>
    </location>
</feature>
<organism evidence="2 3">
    <name type="scientific">SAR86 cluster bacterium</name>
    <dbReference type="NCBI Taxonomy" id="2030880"/>
    <lineage>
        <taxon>Bacteria</taxon>
        <taxon>Pseudomonadati</taxon>
        <taxon>Pseudomonadota</taxon>
        <taxon>Gammaproteobacteria</taxon>
        <taxon>SAR86 cluster</taxon>
    </lineage>
</organism>
<dbReference type="GO" id="GO:0006508">
    <property type="term" value="P:proteolysis"/>
    <property type="evidence" value="ECO:0007669"/>
    <property type="project" value="InterPro"/>
</dbReference>
<evidence type="ECO:0000313" key="2">
    <source>
        <dbReference type="EMBL" id="MBL6820294.1"/>
    </source>
</evidence>
<evidence type="ECO:0000313" key="3">
    <source>
        <dbReference type="Proteomes" id="UP000704935"/>
    </source>
</evidence>
<dbReference type="GO" id="GO:0008236">
    <property type="term" value="F:serine-type peptidase activity"/>
    <property type="evidence" value="ECO:0007669"/>
    <property type="project" value="InterPro"/>
</dbReference>
<dbReference type="Gene3D" id="3.40.50.1820">
    <property type="entry name" value="alpha/beta hydrolase"/>
    <property type="match status" value="1"/>
</dbReference>
<reference evidence="2" key="1">
    <citation type="submission" date="2020-10" db="EMBL/GenBank/DDBJ databases">
        <title>Microbiome of the Black Sea water column analyzed by genome centric metagenomics.</title>
        <authorList>
            <person name="Cabello-Yeves P.J."/>
            <person name="Callieri C."/>
            <person name="Picazo A."/>
            <person name="Mehrshad M."/>
            <person name="Haro-Moreno J.M."/>
            <person name="Roda-Garcia J."/>
            <person name="Dzembekova N."/>
            <person name="Slabakova V."/>
            <person name="Slabakova N."/>
            <person name="Moncheva S."/>
            <person name="Rodriguez-Valera F."/>
        </authorList>
    </citation>
    <scope>NUCLEOTIDE SEQUENCE</scope>
    <source>
        <strain evidence="2">BS307-5m-G47</strain>
    </source>
</reference>
<dbReference type="SUPFAM" id="SSF53474">
    <property type="entry name" value="alpha/beta-Hydrolases"/>
    <property type="match status" value="1"/>
</dbReference>
<dbReference type="Proteomes" id="UP000704935">
    <property type="component" value="Unassembled WGS sequence"/>
</dbReference>
<sequence length="38" mass="4370">YLIFPDEGHGFRKKINRVDAADSIVDFLDKCLKQNLCS</sequence>
<dbReference type="EMBL" id="JADHQA010000017">
    <property type="protein sequence ID" value="MBL6820294.1"/>
    <property type="molecule type" value="Genomic_DNA"/>
</dbReference>
<dbReference type="InterPro" id="IPR001375">
    <property type="entry name" value="Peptidase_S9_cat"/>
</dbReference>
<dbReference type="Pfam" id="PF00326">
    <property type="entry name" value="Peptidase_S9"/>
    <property type="match status" value="1"/>
</dbReference>
<dbReference type="InterPro" id="IPR029058">
    <property type="entry name" value="AB_hydrolase_fold"/>
</dbReference>
<proteinExistence type="predicted"/>